<dbReference type="SUPFAM" id="SSF88659">
    <property type="entry name" value="Sigma3 and sigma4 domains of RNA polymerase sigma factors"/>
    <property type="match status" value="1"/>
</dbReference>
<dbReference type="InterPro" id="IPR036388">
    <property type="entry name" value="WH-like_DNA-bd_sf"/>
</dbReference>
<dbReference type="GeneID" id="56898563"/>
<dbReference type="GO" id="GO:0003677">
    <property type="term" value="F:DNA binding"/>
    <property type="evidence" value="ECO:0007669"/>
    <property type="project" value="InterPro"/>
</dbReference>
<dbReference type="InterPro" id="IPR039425">
    <property type="entry name" value="RNA_pol_sigma-70-like"/>
</dbReference>
<keyword evidence="3" id="KW-0731">Sigma factor</keyword>
<dbReference type="PANTHER" id="PTHR43133">
    <property type="entry name" value="RNA POLYMERASE ECF-TYPE SIGMA FACTO"/>
    <property type="match status" value="1"/>
</dbReference>
<dbReference type="Pfam" id="PF04542">
    <property type="entry name" value="Sigma70_r2"/>
    <property type="match status" value="1"/>
</dbReference>
<dbReference type="Gene3D" id="1.10.1740.10">
    <property type="match status" value="1"/>
</dbReference>
<evidence type="ECO:0000256" key="1">
    <source>
        <dbReference type="ARBA" id="ARBA00010641"/>
    </source>
</evidence>
<comment type="similarity">
    <text evidence="1">Belongs to the sigma-70 factor family. ECF subfamily.</text>
</comment>
<evidence type="ECO:0000256" key="3">
    <source>
        <dbReference type="ARBA" id="ARBA00023082"/>
    </source>
</evidence>
<dbReference type="InterPro" id="IPR013324">
    <property type="entry name" value="RNA_pol_sigma_r3/r4-like"/>
</dbReference>
<dbReference type="InterPro" id="IPR014284">
    <property type="entry name" value="RNA_pol_sigma-70_dom"/>
</dbReference>
<feature type="domain" description="RNA polymerase sigma factor 70 region 4 type 2" evidence="6">
    <location>
        <begin position="127"/>
        <end position="175"/>
    </location>
</feature>
<dbReference type="RefSeq" id="WP_048506297.1">
    <property type="nucleotide sequence ID" value="NZ_LFND01000003.1"/>
</dbReference>
<feature type="domain" description="RNA polymerase sigma-70 region 2" evidence="5">
    <location>
        <begin position="28"/>
        <end position="95"/>
    </location>
</feature>
<dbReference type="PANTHER" id="PTHR43133:SF46">
    <property type="entry name" value="RNA POLYMERASE SIGMA-70 FACTOR ECF SUBFAMILY"/>
    <property type="match status" value="1"/>
</dbReference>
<accession>A0A0J7IDV6</accession>
<dbReference type="AlphaFoldDB" id="A0A0J7IDV6"/>
<dbReference type="EMBL" id="LFND01000003">
    <property type="protein sequence ID" value="KMQ64387.1"/>
    <property type="molecule type" value="Genomic_DNA"/>
</dbReference>
<dbReference type="InterPro" id="IPR007627">
    <property type="entry name" value="RNA_pol_sigma70_r2"/>
</dbReference>
<keyword evidence="4" id="KW-0804">Transcription</keyword>
<comment type="caution">
    <text evidence="7">The sequence shown here is derived from an EMBL/GenBank/DDBJ whole genome shotgun (WGS) entry which is preliminary data.</text>
</comment>
<protein>
    <recommendedName>
        <fullName evidence="9">RNA polymerase subunit sigma-24</fullName>
    </recommendedName>
</protein>
<dbReference type="InterPro" id="IPR013249">
    <property type="entry name" value="RNA_pol_sigma70_r4_t2"/>
</dbReference>
<evidence type="ECO:0000256" key="4">
    <source>
        <dbReference type="ARBA" id="ARBA00023163"/>
    </source>
</evidence>
<dbReference type="OrthoDB" id="656273at2"/>
<dbReference type="PATRIC" id="fig|558151.6.peg.1862"/>
<dbReference type="NCBIfam" id="TIGR02937">
    <property type="entry name" value="sigma70-ECF"/>
    <property type="match status" value="1"/>
</dbReference>
<evidence type="ECO:0000259" key="5">
    <source>
        <dbReference type="Pfam" id="PF04542"/>
    </source>
</evidence>
<name>A0A0J7IDV6_9FLAO</name>
<dbReference type="SUPFAM" id="SSF88946">
    <property type="entry name" value="Sigma2 domain of RNA polymerase sigma factors"/>
    <property type="match status" value="1"/>
</dbReference>
<dbReference type="Pfam" id="PF08281">
    <property type="entry name" value="Sigma70_r4_2"/>
    <property type="match status" value="1"/>
</dbReference>
<dbReference type="InterPro" id="IPR013325">
    <property type="entry name" value="RNA_pol_sigma_r2"/>
</dbReference>
<evidence type="ECO:0000256" key="2">
    <source>
        <dbReference type="ARBA" id="ARBA00023015"/>
    </source>
</evidence>
<evidence type="ECO:0000259" key="6">
    <source>
        <dbReference type="Pfam" id="PF08281"/>
    </source>
</evidence>
<dbReference type="Gene3D" id="1.10.10.10">
    <property type="entry name" value="Winged helix-like DNA-binding domain superfamily/Winged helix DNA-binding domain"/>
    <property type="match status" value="1"/>
</dbReference>
<evidence type="ECO:0008006" key="9">
    <source>
        <dbReference type="Google" id="ProtNLM"/>
    </source>
</evidence>
<evidence type="ECO:0000313" key="8">
    <source>
        <dbReference type="Proteomes" id="UP000036261"/>
    </source>
</evidence>
<dbReference type="STRING" id="558151.ACM46_08875"/>
<reference evidence="7 8" key="1">
    <citation type="journal article" date="2013" name="Int. J. Syst. Evol. Microbiol.">
        <title>Chryseobacterium angstadtii sp. nov., isolated from a newt tank.</title>
        <authorList>
            <person name="Kirk K.E."/>
            <person name="Hoffman J.A."/>
            <person name="Smith K.A."/>
            <person name="Strahan B.L."/>
            <person name="Failor K.C."/>
            <person name="Krebs J.E."/>
            <person name="Gale A.N."/>
            <person name="Do T.D."/>
            <person name="Sontag T.C."/>
            <person name="Batties A.M."/>
            <person name="Mistiszyn K."/>
            <person name="Newman J.D."/>
        </authorList>
    </citation>
    <scope>NUCLEOTIDE SEQUENCE [LARGE SCALE GENOMIC DNA]</scope>
    <source>
        <strain evidence="7 8">KM</strain>
    </source>
</reference>
<gene>
    <name evidence="7" type="ORF">ACM46_08875</name>
</gene>
<proteinExistence type="inferred from homology"/>
<dbReference type="GO" id="GO:0006352">
    <property type="term" value="P:DNA-templated transcription initiation"/>
    <property type="evidence" value="ECO:0007669"/>
    <property type="project" value="InterPro"/>
</dbReference>
<keyword evidence="8" id="KW-1185">Reference proteome</keyword>
<sequence length="194" mass="22408">MKNVENMAYEILLQGLRNGDQYAFHQIFQTFHKAIVYFASKLLPEYNYSEAEEIVQDVFVKLYEKRSTFNSFENIKAFLYIVTKNACLDKIAKEKVRSNRFGRYIQDFEESEESILQNIIDAELISQLGAEIDALPEKCRIIMRQFLDEDKNAKEIADDLGISVSTVNNQKSRAVSIIKKRLGNAGIALLLFYL</sequence>
<evidence type="ECO:0000313" key="7">
    <source>
        <dbReference type="EMBL" id="KMQ64387.1"/>
    </source>
</evidence>
<dbReference type="GO" id="GO:0016987">
    <property type="term" value="F:sigma factor activity"/>
    <property type="evidence" value="ECO:0007669"/>
    <property type="project" value="UniProtKB-KW"/>
</dbReference>
<dbReference type="InterPro" id="IPR014327">
    <property type="entry name" value="RNA_pol_sigma70_bacteroid"/>
</dbReference>
<organism evidence="7 8">
    <name type="scientific">Chryseobacterium angstadtii</name>
    <dbReference type="NCBI Taxonomy" id="558151"/>
    <lineage>
        <taxon>Bacteria</taxon>
        <taxon>Pseudomonadati</taxon>
        <taxon>Bacteroidota</taxon>
        <taxon>Flavobacteriia</taxon>
        <taxon>Flavobacteriales</taxon>
        <taxon>Weeksellaceae</taxon>
        <taxon>Chryseobacterium group</taxon>
        <taxon>Chryseobacterium</taxon>
    </lineage>
</organism>
<dbReference type="NCBIfam" id="TIGR02985">
    <property type="entry name" value="Sig70_bacteroi1"/>
    <property type="match status" value="1"/>
</dbReference>
<keyword evidence="2" id="KW-0805">Transcription regulation</keyword>
<dbReference type="Proteomes" id="UP000036261">
    <property type="component" value="Unassembled WGS sequence"/>
</dbReference>